<feature type="transmembrane region" description="Helical" evidence="2">
    <location>
        <begin position="92"/>
        <end position="120"/>
    </location>
</feature>
<keyword evidence="4" id="KW-1185">Reference proteome</keyword>
<keyword evidence="2" id="KW-1133">Transmembrane helix</keyword>
<evidence type="ECO:0000313" key="3">
    <source>
        <dbReference type="EMBL" id="MDV6260294.1"/>
    </source>
</evidence>
<reference evidence="3 4" key="1">
    <citation type="submission" date="2023-10" db="EMBL/GenBank/DDBJ databases">
        <title>Development of a sustainable strategy for remediation of hydrocarbon-contaminated territories based on the waste exchange concept.</title>
        <authorList>
            <person name="Krivoruchko A."/>
        </authorList>
    </citation>
    <scope>NUCLEOTIDE SEQUENCE [LARGE SCALE GENOMIC DNA]</scope>
    <source>
        <strain evidence="3 4">IEGM 1323</strain>
    </source>
</reference>
<sequence>MSNQNPPPGDYPPPGNYPSPGEYPQQGGYQQGGYQEQPVAPKNTVGTIALVLAILGVLFSWTIVGGILLGLIAIVLGFIGRSRYKKRVATNGTVSLIAIILGFVAAALSIVLVVVGVGLFNAVGGQDFTDCISNAGSDSAAQQQCADEFQQNVENQYDDSTPN</sequence>
<accession>A0ABU4B7X5</accession>
<comment type="caution">
    <text evidence="3">The sequence shown here is derived from an EMBL/GenBank/DDBJ whole genome shotgun (WGS) entry which is preliminary data.</text>
</comment>
<dbReference type="EMBL" id="JAWLJX010000001">
    <property type="protein sequence ID" value="MDV6260294.1"/>
    <property type="molecule type" value="Genomic_DNA"/>
</dbReference>
<feature type="compositionally biased region" description="Low complexity" evidence="1">
    <location>
        <begin position="18"/>
        <end position="34"/>
    </location>
</feature>
<feature type="compositionally biased region" description="Pro residues" evidence="1">
    <location>
        <begin position="1"/>
        <end position="17"/>
    </location>
</feature>
<evidence type="ECO:0000256" key="2">
    <source>
        <dbReference type="SAM" id="Phobius"/>
    </source>
</evidence>
<feature type="region of interest" description="Disordered" evidence="1">
    <location>
        <begin position="1"/>
        <end position="34"/>
    </location>
</feature>
<keyword evidence="2" id="KW-0812">Transmembrane</keyword>
<keyword evidence="2" id="KW-0472">Membrane</keyword>
<protein>
    <submittedName>
        <fullName evidence="3">DUF4190 domain-containing protein</fullName>
    </submittedName>
</protein>
<evidence type="ECO:0000313" key="4">
    <source>
        <dbReference type="Proteomes" id="UP001185755"/>
    </source>
</evidence>
<feature type="transmembrane region" description="Helical" evidence="2">
    <location>
        <begin position="48"/>
        <end position="80"/>
    </location>
</feature>
<dbReference type="RefSeq" id="WP_283273940.1">
    <property type="nucleotide sequence ID" value="NZ_JAWLJX010000001.1"/>
</dbReference>
<proteinExistence type="predicted"/>
<gene>
    <name evidence="3" type="ORF">R3P96_02970</name>
</gene>
<dbReference type="Proteomes" id="UP001185755">
    <property type="component" value="Unassembled WGS sequence"/>
</dbReference>
<organism evidence="3 4">
    <name type="scientific">Rhodococcoides yunnanense</name>
    <dbReference type="NCBI Taxonomy" id="278209"/>
    <lineage>
        <taxon>Bacteria</taxon>
        <taxon>Bacillati</taxon>
        <taxon>Actinomycetota</taxon>
        <taxon>Actinomycetes</taxon>
        <taxon>Mycobacteriales</taxon>
        <taxon>Nocardiaceae</taxon>
        <taxon>Rhodococcoides</taxon>
    </lineage>
</organism>
<evidence type="ECO:0000256" key="1">
    <source>
        <dbReference type="SAM" id="MobiDB-lite"/>
    </source>
</evidence>
<name>A0ABU4B7X5_9NOCA</name>